<accession>A0A1I5X7H5</accession>
<dbReference type="STRING" id="937334.SAMN05444406_1233"/>
<keyword evidence="3" id="KW-0859">Xylose metabolism</keyword>
<dbReference type="InterPro" id="IPR000600">
    <property type="entry name" value="ROK"/>
</dbReference>
<dbReference type="GO" id="GO:0042732">
    <property type="term" value="P:D-xylose metabolic process"/>
    <property type="evidence" value="ECO:0007669"/>
    <property type="project" value="UniProtKB-KW"/>
</dbReference>
<evidence type="ECO:0000313" key="4">
    <source>
        <dbReference type="EMBL" id="SFQ27920.1"/>
    </source>
</evidence>
<dbReference type="Gene3D" id="3.30.420.40">
    <property type="match status" value="2"/>
</dbReference>
<evidence type="ECO:0000256" key="2">
    <source>
        <dbReference type="ARBA" id="ARBA00006479"/>
    </source>
</evidence>
<dbReference type="EMBL" id="FOXR01000023">
    <property type="protein sequence ID" value="SFQ27920.1"/>
    <property type="molecule type" value="Genomic_DNA"/>
</dbReference>
<dbReference type="CDD" id="cd24076">
    <property type="entry name" value="ASKHA_ATPase_ROK_BsXylR-like"/>
    <property type="match status" value="1"/>
</dbReference>
<gene>
    <name evidence="4" type="ORF">SAMN05444406_1233</name>
</gene>
<dbReference type="OrthoDB" id="9796533at2"/>
<keyword evidence="3" id="KW-0119">Carbohydrate metabolism</keyword>
<dbReference type="PANTHER" id="PTHR18964:SF149">
    <property type="entry name" value="BIFUNCTIONAL UDP-N-ACETYLGLUCOSAMINE 2-EPIMERASE_N-ACETYLMANNOSAMINE KINASE"/>
    <property type="match status" value="1"/>
</dbReference>
<dbReference type="SUPFAM" id="SSF53067">
    <property type="entry name" value="Actin-like ATPase domain"/>
    <property type="match status" value="1"/>
</dbReference>
<name>A0A1I5X7H5_9FIRM</name>
<dbReference type="InterPro" id="IPR036388">
    <property type="entry name" value="WH-like_DNA-bd_sf"/>
</dbReference>
<protein>
    <submittedName>
        <fullName evidence="4">ROK family protein (Putative glucokinase)</fullName>
    </submittedName>
</protein>
<comment type="function">
    <text evidence="1">Transcriptional repressor of xylose-utilizing enzymes.</text>
</comment>
<dbReference type="Proteomes" id="UP000198577">
    <property type="component" value="Unassembled WGS sequence"/>
</dbReference>
<dbReference type="Pfam" id="PF00480">
    <property type="entry name" value="ROK"/>
    <property type="match status" value="1"/>
</dbReference>
<evidence type="ECO:0000256" key="3">
    <source>
        <dbReference type="ARBA" id="ARBA00022629"/>
    </source>
</evidence>
<dbReference type="SUPFAM" id="SSF46785">
    <property type="entry name" value="Winged helix' DNA-binding domain"/>
    <property type="match status" value="1"/>
</dbReference>
<dbReference type="Pfam" id="PF13412">
    <property type="entry name" value="HTH_24"/>
    <property type="match status" value="1"/>
</dbReference>
<dbReference type="PANTHER" id="PTHR18964">
    <property type="entry name" value="ROK (REPRESSOR, ORF, KINASE) FAMILY"/>
    <property type="match status" value="1"/>
</dbReference>
<keyword evidence="5" id="KW-1185">Reference proteome</keyword>
<dbReference type="Gene3D" id="1.10.10.10">
    <property type="entry name" value="Winged helix-like DNA-binding domain superfamily/Winged helix DNA-binding domain"/>
    <property type="match status" value="1"/>
</dbReference>
<evidence type="ECO:0000256" key="1">
    <source>
        <dbReference type="ARBA" id="ARBA00002486"/>
    </source>
</evidence>
<evidence type="ECO:0000313" key="5">
    <source>
        <dbReference type="Proteomes" id="UP000198577"/>
    </source>
</evidence>
<keyword evidence="4" id="KW-0808">Transferase</keyword>
<dbReference type="InterPro" id="IPR036390">
    <property type="entry name" value="WH_DNA-bd_sf"/>
</dbReference>
<proteinExistence type="inferred from homology"/>
<organism evidence="4 5">
    <name type="scientific">Caldicoprobacter faecalis</name>
    <dbReference type="NCBI Taxonomy" id="937334"/>
    <lineage>
        <taxon>Bacteria</taxon>
        <taxon>Bacillati</taxon>
        <taxon>Bacillota</taxon>
        <taxon>Clostridia</taxon>
        <taxon>Caldicoprobacterales</taxon>
        <taxon>Caldicoprobacteraceae</taxon>
        <taxon>Caldicoprobacter</taxon>
    </lineage>
</organism>
<dbReference type="GO" id="GO:0016301">
    <property type="term" value="F:kinase activity"/>
    <property type="evidence" value="ECO:0007669"/>
    <property type="project" value="UniProtKB-KW"/>
</dbReference>
<sequence length="400" mass="43644">MVTADQLLVKQINKSIVLNTIRKKEVISRAGIAEFTGLNKSTVSFLVDELIKEGLVKEIGPGESKGGRKPIMLTINDKGGCVIGVDLGVNYILTVLTDLVGNELWEKKVDIKLGEDKEKVIDLLMQSIEEAIENAPRTVKGITGIGIGVPGIVDYRKGTVLMAPNLKWKDVPLKEMVEEKFKIKVHIDNEANVGAVGEKWFGVGIECSNFVYVSAGIGIGTGIIVNGELYRGASGLAGEIGHATINIYDELCNCGNTGCWENYASERALLDYMQAQLKQGKQDKYINSQNISDLNALRIIDFAHKGSSIAIEGLREIGKNLGVGIINLINTFNPEMVIIGNTLSLAEDIILPEILDEVSKKCFVYKYHKVKIRTSKLKFHAGAMGAVSLVISKLFAHPEF</sequence>
<reference evidence="4 5" key="1">
    <citation type="submission" date="2016-10" db="EMBL/GenBank/DDBJ databases">
        <authorList>
            <person name="de Groot N.N."/>
        </authorList>
    </citation>
    <scope>NUCLEOTIDE SEQUENCE [LARGE SCALE GENOMIC DNA]</scope>
    <source>
        <strain evidence="4 5">DSM 20678</strain>
    </source>
</reference>
<keyword evidence="4" id="KW-0418">Kinase</keyword>
<dbReference type="AlphaFoldDB" id="A0A1I5X7H5"/>
<dbReference type="RefSeq" id="WP_092282540.1">
    <property type="nucleotide sequence ID" value="NZ_FOXR01000023.1"/>
</dbReference>
<comment type="similarity">
    <text evidence="2">Belongs to the ROK (NagC/XylR) family.</text>
</comment>
<dbReference type="InterPro" id="IPR043129">
    <property type="entry name" value="ATPase_NBD"/>
</dbReference>